<protein>
    <submittedName>
        <fullName evidence="3">NAD(P)-binding protein</fullName>
    </submittedName>
</protein>
<dbReference type="PANTHER" id="PTHR24320:SF148">
    <property type="entry name" value="NAD(P)-BINDING ROSSMANN-FOLD SUPERFAMILY PROTEIN"/>
    <property type="match status" value="1"/>
</dbReference>
<dbReference type="OrthoDB" id="542013at2759"/>
<dbReference type="SUPFAM" id="SSF51735">
    <property type="entry name" value="NAD(P)-binding Rossmann-fold domains"/>
    <property type="match status" value="1"/>
</dbReference>
<dbReference type="EMBL" id="MU007031">
    <property type="protein sequence ID" value="KAF2431516.1"/>
    <property type="molecule type" value="Genomic_DNA"/>
</dbReference>
<proteinExistence type="inferred from homology"/>
<comment type="similarity">
    <text evidence="1">Belongs to the short-chain dehydrogenases/reductases (SDR) family.</text>
</comment>
<keyword evidence="4" id="KW-1185">Reference proteome</keyword>
<keyword evidence="2" id="KW-0560">Oxidoreductase</keyword>
<dbReference type="InterPro" id="IPR036291">
    <property type="entry name" value="NAD(P)-bd_dom_sf"/>
</dbReference>
<evidence type="ECO:0000256" key="2">
    <source>
        <dbReference type="ARBA" id="ARBA00023002"/>
    </source>
</evidence>
<dbReference type="InterPro" id="IPR002347">
    <property type="entry name" value="SDR_fam"/>
</dbReference>
<gene>
    <name evidence="3" type="ORF">EJ08DRAFT_648781</name>
</gene>
<evidence type="ECO:0000313" key="4">
    <source>
        <dbReference type="Proteomes" id="UP000800235"/>
    </source>
</evidence>
<evidence type="ECO:0000313" key="3">
    <source>
        <dbReference type="EMBL" id="KAF2431516.1"/>
    </source>
</evidence>
<dbReference type="GO" id="GO:0016491">
    <property type="term" value="F:oxidoreductase activity"/>
    <property type="evidence" value="ECO:0007669"/>
    <property type="project" value="UniProtKB-KW"/>
</dbReference>
<comment type="caution">
    <text evidence="3">The sequence shown here is derived from an EMBL/GenBank/DDBJ whole genome shotgun (WGS) entry which is preliminary data.</text>
</comment>
<dbReference type="Proteomes" id="UP000800235">
    <property type="component" value="Unassembled WGS sequence"/>
</dbReference>
<sequence length="294" mass="32946">MASIAKTVVATGASSGLGFEAIKILLAQSQPYRFILGCRNTENVQTAYDGLGYDTDKHSVTLLPLELSDLRSVKKFSSQTLNKLGADKIDILMLNAAVVKNADEPGINGSKYNEQYIVNHLSQHYLLHLLREKLIESRTHIVVVSSGAIRMVSDVSTFDDMVKAQSGAQAESLYPATKFIQLLGAHWWRRQLQGKCRLVAVSPGLIPDTGIARHLPIFERNPEMMKDAKPIETGARSILEAFTRDDFPEDPEQIFLTSWGEWWPKDMYKLSVDKALQNKWSPTQEQVEKDELVD</sequence>
<dbReference type="Pfam" id="PF00106">
    <property type="entry name" value="adh_short"/>
    <property type="match status" value="1"/>
</dbReference>
<name>A0A9P4NUP3_9PEZI</name>
<evidence type="ECO:0000256" key="1">
    <source>
        <dbReference type="ARBA" id="ARBA00006484"/>
    </source>
</evidence>
<dbReference type="AlphaFoldDB" id="A0A9P4NUP3"/>
<reference evidence="3" key="1">
    <citation type="journal article" date="2020" name="Stud. Mycol.">
        <title>101 Dothideomycetes genomes: a test case for predicting lifestyles and emergence of pathogens.</title>
        <authorList>
            <person name="Haridas S."/>
            <person name="Albert R."/>
            <person name="Binder M."/>
            <person name="Bloem J."/>
            <person name="Labutti K."/>
            <person name="Salamov A."/>
            <person name="Andreopoulos B."/>
            <person name="Baker S."/>
            <person name="Barry K."/>
            <person name="Bills G."/>
            <person name="Bluhm B."/>
            <person name="Cannon C."/>
            <person name="Castanera R."/>
            <person name="Culley D."/>
            <person name="Daum C."/>
            <person name="Ezra D."/>
            <person name="Gonzalez J."/>
            <person name="Henrissat B."/>
            <person name="Kuo A."/>
            <person name="Liang C."/>
            <person name="Lipzen A."/>
            <person name="Lutzoni F."/>
            <person name="Magnuson J."/>
            <person name="Mondo S."/>
            <person name="Nolan M."/>
            <person name="Ohm R."/>
            <person name="Pangilinan J."/>
            <person name="Park H.-J."/>
            <person name="Ramirez L."/>
            <person name="Alfaro M."/>
            <person name="Sun H."/>
            <person name="Tritt A."/>
            <person name="Yoshinaga Y."/>
            <person name="Zwiers L.-H."/>
            <person name="Turgeon B."/>
            <person name="Goodwin S."/>
            <person name="Spatafora J."/>
            <person name="Crous P."/>
            <person name="Grigoriev I."/>
        </authorList>
    </citation>
    <scope>NUCLEOTIDE SEQUENCE</scope>
    <source>
        <strain evidence="3">CBS 130266</strain>
    </source>
</reference>
<organism evidence="3 4">
    <name type="scientific">Tothia fuscella</name>
    <dbReference type="NCBI Taxonomy" id="1048955"/>
    <lineage>
        <taxon>Eukaryota</taxon>
        <taxon>Fungi</taxon>
        <taxon>Dikarya</taxon>
        <taxon>Ascomycota</taxon>
        <taxon>Pezizomycotina</taxon>
        <taxon>Dothideomycetes</taxon>
        <taxon>Pleosporomycetidae</taxon>
        <taxon>Venturiales</taxon>
        <taxon>Cylindrosympodiaceae</taxon>
        <taxon>Tothia</taxon>
    </lineage>
</organism>
<dbReference type="PANTHER" id="PTHR24320">
    <property type="entry name" value="RETINOL DEHYDROGENASE"/>
    <property type="match status" value="1"/>
</dbReference>
<accession>A0A9P4NUP3</accession>
<dbReference type="Gene3D" id="3.40.50.720">
    <property type="entry name" value="NAD(P)-binding Rossmann-like Domain"/>
    <property type="match status" value="1"/>
</dbReference>